<dbReference type="AlphaFoldDB" id="A0A4R8DVD9"/>
<evidence type="ECO:0000313" key="4">
    <source>
        <dbReference type="Proteomes" id="UP000294498"/>
    </source>
</evidence>
<evidence type="ECO:0000256" key="1">
    <source>
        <dbReference type="SAM" id="SignalP"/>
    </source>
</evidence>
<evidence type="ECO:0000259" key="2">
    <source>
        <dbReference type="SMART" id="SM01324"/>
    </source>
</evidence>
<reference evidence="3 4" key="1">
    <citation type="submission" date="2019-03" db="EMBL/GenBank/DDBJ databases">
        <title>Genomic Encyclopedia of Type Strains, Phase IV (KMG-IV): sequencing the most valuable type-strain genomes for metagenomic binning, comparative biology and taxonomic classification.</title>
        <authorList>
            <person name="Goeker M."/>
        </authorList>
    </citation>
    <scope>NUCLEOTIDE SEQUENCE [LARGE SCALE GENOMIC DNA]</scope>
    <source>
        <strain evidence="3 4">DSM 100059</strain>
    </source>
</reference>
<dbReference type="PROSITE" id="PS51257">
    <property type="entry name" value="PROKAR_LIPOPROTEIN"/>
    <property type="match status" value="1"/>
</dbReference>
<dbReference type="InterPro" id="IPR038434">
    <property type="entry name" value="YARHG_sf"/>
</dbReference>
<accession>A0A4R8DVD9</accession>
<dbReference type="Gene3D" id="1.20.58.1690">
    <property type="match status" value="1"/>
</dbReference>
<dbReference type="InterPro" id="IPR025582">
    <property type="entry name" value="YARHG_dom"/>
</dbReference>
<dbReference type="EMBL" id="SODV01000001">
    <property type="protein sequence ID" value="TDX02159.1"/>
    <property type="molecule type" value="Genomic_DNA"/>
</dbReference>
<proteinExistence type="predicted"/>
<feature type="chain" id="PRO_5020841395" evidence="1">
    <location>
        <begin position="21"/>
        <end position="247"/>
    </location>
</feature>
<keyword evidence="4" id="KW-1185">Reference proteome</keyword>
<feature type="domain" description="YARHG" evidence="2">
    <location>
        <begin position="154"/>
        <end position="236"/>
    </location>
</feature>
<dbReference type="SMART" id="SM01324">
    <property type="entry name" value="YARHG"/>
    <property type="match status" value="1"/>
</dbReference>
<comment type="caution">
    <text evidence="3">The sequence shown here is derived from an EMBL/GenBank/DDBJ whole genome shotgun (WGS) entry which is preliminary data.</text>
</comment>
<gene>
    <name evidence="3" type="ORF">EDB95_3209</name>
</gene>
<evidence type="ECO:0000313" key="3">
    <source>
        <dbReference type="EMBL" id="TDX02159.1"/>
    </source>
</evidence>
<organism evidence="3 4">
    <name type="scientific">Dinghuibacter silviterrae</name>
    <dbReference type="NCBI Taxonomy" id="1539049"/>
    <lineage>
        <taxon>Bacteria</taxon>
        <taxon>Pseudomonadati</taxon>
        <taxon>Bacteroidota</taxon>
        <taxon>Chitinophagia</taxon>
        <taxon>Chitinophagales</taxon>
        <taxon>Chitinophagaceae</taxon>
        <taxon>Dinghuibacter</taxon>
    </lineage>
</organism>
<dbReference type="OrthoDB" id="353549at2"/>
<keyword evidence="1" id="KW-0732">Signal</keyword>
<protein>
    <submittedName>
        <fullName evidence="3">YARHG domain-containing protein</fullName>
    </submittedName>
</protein>
<dbReference type="Pfam" id="PF13308">
    <property type="entry name" value="YARHG"/>
    <property type="match status" value="1"/>
</dbReference>
<name>A0A4R8DVD9_9BACT</name>
<sequence>MTPTKWMMPVIALFSFAAGCKNPSVVKDTAAAHTLTAPANSITGTWTGMFEPTSNNQVSSNKITLFIDQMDGGNIYGYSVCAGNDRPFKGTYTDDGDKITATLKEPGNGDYDGTFALVIQKNPLSLSGTWTPFKSTLSSRQYTLVRKNFVYDPAAGRYAETSARLLTSDDVNNLLKDELRYMRNEIFARHGYSFKIKEVRAMFDNQDWYMPISTDVRKKLTGIETANANLIKRYESYADSSYDDYGR</sequence>
<dbReference type="Proteomes" id="UP000294498">
    <property type="component" value="Unassembled WGS sequence"/>
</dbReference>
<feature type="signal peptide" evidence="1">
    <location>
        <begin position="1"/>
        <end position="20"/>
    </location>
</feature>
<dbReference type="RefSeq" id="WP_133994781.1">
    <property type="nucleotide sequence ID" value="NZ_SODV01000001.1"/>
</dbReference>